<keyword evidence="1" id="KW-0472">Membrane</keyword>
<reference evidence="2 3" key="1">
    <citation type="submission" date="2019-10" db="EMBL/GenBank/DDBJ databases">
        <title>Draft Genome Sequence of Cytophagaceae sp. SJW1-29.</title>
        <authorList>
            <person name="Choi A."/>
        </authorList>
    </citation>
    <scope>NUCLEOTIDE SEQUENCE [LARGE SCALE GENOMIC DNA]</scope>
    <source>
        <strain evidence="2 3">SJW1-29</strain>
    </source>
</reference>
<dbReference type="Proteomes" id="UP000479293">
    <property type="component" value="Unassembled WGS sequence"/>
</dbReference>
<evidence type="ECO:0000313" key="2">
    <source>
        <dbReference type="EMBL" id="MPR35693.1"/>
    </source>
</evidence>
<dbReference type="Pfam" id="PF14093">
    <property type="entry name" value="DUF4271"/>
    <property type="match status" value="1"/>
</dbReference>
<feature type="transmembrane region" description="Helical" evidence="1">
    <location>
        <begin position="221"/>
        <end position="238"/>
    </location>
</feature>
<organism evidence="2 3">
    <name type="scientific">Salmonirosea aquatica</name>
    <dbReference type="NCBI Taxonomy" id="2654236"/>
    <lineage>
        <taxon>Bacteria</taxon>
        <taxon>Pseudomonadati</taxon>
        <taxon>Bacteroidota</taxon>
        <taxon>Cytophagia</taxon>
        <taxon>Cytophagales</taxon>
        <taxon>Spirosomataceae</taxon>
        <taxon>Salmonirosea</taxon>
    </lineage>
</organism>
<accession>A0A7C9FZ72</accession>
<comment type="caution">
    <text evidence="2">The sequence shown here is derived from an EMBL/GenBank/DDBJ whole genome shotgun (WGS) entry which is preliminary data.</text>
</comment>
<feature type="transmembrane region" description="Helical" evidence="1">
    <location>
        <begin position="52"/>
        <end position="70"/>
    </location>
</feature>
<feature type="transmembrane region" description="Helical" evidence="1">
    <location>
        <begin position="419"/>
        <end position="438"/>
    </location>
</feature>
<feature type="transmembrane region" description="Helical" evidence="1">
    <location>
        <begin position="357"/>
        <end position="376"/>
    </location>
</feature>
<dbReference type="AlphaFoldDB" id="A0A7C9FZ72"/>
<evidence type="ECO:0000256" key="1">
    <source>
        <dbReference type="SAM" id="Phobius"/>
    </source>
</evidence>
<protein>
    <submittedName>
        <fullName evidence="2">DUF4271 domain-containing protein</fullName>
    </submittedName>
</protein>
<keyword evidence="1" id="KW-1133">Transmembrane helix</keyword>
<feature type="transmembrane region" description="Helical" evidence="1">
    <location>
        <begin position="321"/>
        <end position="345"/>
    </location>
</feature>
<feature type="transmembrane region" description="Helical" evidence="1">
    <location>
        <begin position="272"/>
        <end position="296"/>
    </location>
</feature>
<evidence type="ECO:0000313" key="3">
    <source>
        <dbReference type="Proteomes" id="UP000479293"/>
    </source>
</evidence>
<dbReference type="InterPro" id="IPR025367">
    <property type="entry name" value="DUF4271"/>
</dbReference>
<feature type="transmembrane region" description="Helical" evidence="1">
    <location>
        <begin position="388"/>
        <end position="407"/>
    </location>
</feature>
<proteinExistence type="predicted"/>
<sequence>MWHPRGRITRGDWRNDADCPGKEINRNDYSRTKRAGGTPPFFGSMKRYHRSITLMFLVLLGFFAPSARAANEVGPEGSHYLVYDFTNDWLVYSSQYNNYIPYSSALNETDLSVSLLVDLLKNRRYDLLISTSKENYLFVEGALQKKLTPDEWLVLSVDSLRKLYKKDEILLTLYGSAGKEDKTVLIGHAKRTTATPGTTAKSSPLSFINIKPLRTSPFGDFSVLLILLLLVLTLFTYAGSPSLFRRFITPADFFDRSERNDLYRFNRPYGRFMFMIALIVSMAIGYLILFLAHYGFDLFATSGFLSDGTTLTDFLTDSAKLTFLFLGLLFLKFIMMEIVSGVLNLDRIVNSHYIRALQLSYIFYGVCIIVFFGISLQNPLWFRQLGPYLLYIAIFYYLARFGLLYIFTNSSGQFINLYLFSYLCVIEIIPLIVGVKFAN</sequence>
<keyword evidence="1" id="KW-0812">Transmembrane</keyword>
<dbReference type="EMBL" id="WHLY01000002">
    <property type="protein sequence ID" value="MPR35693.1"/>
    <property type="molecule type" value="Genomic_DNA"/>
</dbReference>
<keyword evidence="3" id="KW-1185">Reference proteome</keyword>
<name>A0A7C9FZ72_9BACT</name>
<gene>
    <name evidence="2" type="ORF">GBK04_20645</name>
</gene>